<evidence type="ECO:0000313" key="2">
    <source>
        <dbReference type="EMBL" id="CEL95932.1"/>
    </source>
</evidence>
<keyword evidence="3" id="KW-1185">Reference proteome</keyword>
<protein>
    <recommendedName>
        <fullName evidence="4">Cytochrome c oxidase subunit VIa</fullName>
    </recommendedName>
</protein>
<gene>
    <name evidence="2" type="ORF">Vbra_1670</name>
</gene>
<keyword evidence="1" id="KW-0472">Membrane</keyword>
<accession>A0A0G4EHG2</accession>
<keyword evidence="1" id="KW-0812">Transmembrane</keyword>
<dbReference type="VEuPathDB" id="CryptoDB:Vbra_1670"/>
<name>A0A0G4EHG2_VITBC</name>
<evidence type="ECO:0000256" key="1">
    <source>
        <dbReference type="SAM" id="Phobius"/>
    </source>
</evidence>
<evidence type="ECO:0000313" key="3">
    <source>
        <dbReference type="Proteomes" id="UP000041254"/>
    </source>
</evidence>
<dbReference type="AlphaFoldDB" id="A0A0G4EHG2"/>
<sequence length="125" mass="14527">MLLRLTRPLLTTNARVGARFPQSTPEFDPHLAHGKHAAIVHTGPPTTLPKGTPLMTHWWLLNFMLFSAGFGVVMTKWELNHYYSKHQKYYDTVWSKYHYCDLQYAWNTEHVPEPILIPSREGLPI</sequence>
<feature type="transmembrane region" description="Helical" evidence="1">
    <location>
        <begin position="58"/>
        <end position="79"/>
    </location>
</feature>
<dbReference type="InParanoid" id="A0A0G4EHG2"/>
<reference evidence="2 3" key="1">
    <citation type="submission" date="2014-11" db="EMBL/GenBank/DDBJ databases">
        <authorList>
            <person name="Zhu J."/>
            <person name="Qi W."/>
            <person name="Song R."/>
        </authorList>
    </citation>
    <scope>NUCLEOTIDE SEQUENCE [LARGE SCALE GENOMIC DNA]</scope>
</reference>
<dbReference type="EMBL" id="CDMY01000241">
    <property type="protein sequence ID" value="CEL95932.1"/>
    <property type="molecule type" value="Genomic_DNA"/>
</dbReference>
<evidence type="ECO:0008006" key="4">
    <source>
        <dbReference type="Google" id="ProtNLM"/>
    </source>
</evidence>
<dbReference type="Proteomes" id="UP000041254">
    <property type="component" value="Unassembled WGS sequence"/>
</dbReference>
<keyword evidence="1" id="KW-1133">Transmembrane helix</keyword>
<organism evidence="2 3">
    <name type="scientific">Vitrella brassicaformis (strain CCMP3155)</name>
    <dbReference type="NCBI Taxonomy" id="1169540"/>
    <lineage>
        <taxon>Eukaryota</taxon>
        <taxon>Sar</taxon>
        <taxon>Alveolata</taxon>
        <taxon>Colpodellida</taxon>
        <taxon>Vitrellaceae</taxon>
        <taxon>Vitrella</taxon>
    </lineage>
</organism>
<proteinExistence type="predicted"/>